<feature type="transmembrane region" description="Helical" evidence="2">
    <location>
        <begin position="162"/>
        <end position="183"/>
    </location>
</feature>
<evidence type="ECO:0000313" key="4">
    <source>
        <dbReference type="Proteomes" id="UP000278440"/>
    </source>
</evidence>
<feature type="compositionally biased region" description="Basic residues" evidence="1">
    <location>
        <begin position="11"/>
        <end position="21"/>
    </location>
</feature>
<name>A0A495XYE1_9MICO</name>
<feature type="transmembrane region" description="Helical" evidence="2">
    <location>
        <begin position="257"/>
        <end position="277"/>
    </location>
</feature>
<protein>
    <submittedName>
        <fullName evidence="3">ABC-2 type transport system permease protein</fullName>
    </submittedName>
</protein>
<evidence type="ECO:0000256" key="2">
    <source>
        <dbReference type="SAM" id="Phobius"/>
    </source>
</evidence>
<accession>A0A495XYE1</accession>
<sequence>MAEPLTGPRPRPSRRSRRPDHLRPLHPYRVLLASRLRSQLTYRTSFATDVLGTLVVGLVELAEVWVIFHNVDTLGGLDFASALLVFALSNVCFAVADLLVGHLDSLPTYIRAGTVDAFYVRPLPLLAQLVSSDISLRRVGRLTVALVALVVGLATAGVQWSVAAAALLVLTIVSGTAVFAGLFTTAGALQFFVVDGAEVTNSFTYGGSYAAQQSQQVFPDPLRVFWTFVVPTAFVAYQPALTLLGRDDGFLPGWAGWLTPVAALLTWAVAATCWRLGTRHYQGAGG</sequence>
<evidence type="ECO:0000313" key="3">
    <source>
        <dbReference type="EMBL" id="RKT78952.1"/>
    </source>
</evidence>
<keyword evidence="2" id="KW-0472">Membrane</keyword>
<feature type="transmembrane region" description="Helical" evidence="2">
    <location>
        <begin position="80"/>
        <end position="101"/>
    </location>
</feature>
<organism evidence="3 4">
    <name type="scientific">Terracoccus luteus</name>
    <dbReference type="NCBI Taxonomy" id="53356"/>
    <lineage>
        <taxon>Bacteria</taxon>
        <taxon>Bacillati</taxon>
        <taxon>Actinomycetota</taxon>
        <taxon>Actinomycetes</taxon>
        <taxon>Micrococcales</taxon>
        <taxon>Intrasporangiaceae</taxon>
        <taxon>Terracoccus</taxon>
    </lineage>
</organism>
<keyword evidence="2" id="KW-1133">Transmembrane helix</keyword>
<keyword evidence="2" id="KW-0812">Transmembrane</keyword>
<gene>
    <name evidence="3" type="ORF">DFJ68_2406</name>
</gene>
<feature type="transmembrane region" description="Helical" evidence="2">
    <location>
        <begin position="46"/>
        <end position="68"/>
    </location>
</feature>
<feature type="region of interest" description="Disordered" evidence="1">
    <location>
        <begin position="1"/>
        <end position="21"/>
    </location>
</feature>
<dbReference type="PANTHER" id="PTHR36833">
    <property type="entry name" value="SLR0610 PROTEIN-RELATED"/>
    <property type="match status" value="1"/>
</dbReference>
<comment type="caution">
    <text evidence="3">The sequence shown here is derived from an EMBL/GenBank/DDBJ whole genome shotgun (WGS) entry which is preliminary data.</text>
</comment>
<dbReference type="Pfam" id="PF06182">
    <property type="entry name" value="ABC2_membrane_6"/>
    <property type="match status" value="1"/>
</dbReference>
<proteinExistence type="predicted"/>
<dbReference type="Proteomes" id="UP000278440">
    <property type="component" value="Unassembled WGS sequence"/>
</dbReference>
<feature type="transmembrane region" description="Helical" evidence="2">
    <location>
        <begin position="224"/>
        <end position="245"/>
    </location>
</feature>
<dbReference type="EMBL" id="RBXT01000001">
    <property type="protein sequence ID" value="RKT78952.1"/>
    <property type="molecule type" value="Genomic_DNA"/>
</dbReference>
<keyword evidence="4" id="KW-1185">Reference proteome</keyword>
<dbReference type="AlphaFoldDB" id="A0A495XYE1"/>
<dbReference type="RefSeq" id="WP_245963613.1">
    <property type="nucleotide sequence ID" value="NZ_RBXT01000001.1"/>
</dbReference>
<dbReference type="PANTHER" id="PTHR36833:SF1">
    <property type="entry name" value="INTEGRAL MEMBRANE TRANSPORT PROTEIN"/>
    <property type="match status" value="1"/>
</dbReference>
<reference evidence="3 4" key="1">
    <citation type="submission" date="2018-10" db="EMBL/GenBank/DDBJ databases">
        <title>Sequencing the genomes of 1000 actinobacteria strains.</title>
        <authorList>
            <person name="Klenk H.-P."/>
        </authorList>
    </citation>
    <scope>NUCLEOTIDE SEQUENCE [LARGE SCALE GENOMIC DNA]</scope>
    <source>
        <strain evidence="3 4">DSM 44267</strain>
    </source>
</reference>
<evidence type="ECO:0000256" key="1">
    <source>
        <dbReference type="SAM" id="MobiDB-lite"/>
    </source>
</evidence>
<dbReference type="InterPro" id="IPR010390">
    <property type="entry name" value="ABC-2_transporter-like"/>
</dbReference>